<keyword evidence="3" id="KW-1185">Reference proteome</keyword>
<sequence length="172" mass="19348">WPEDEPLVEDVNMNAFRDELANALFHGVPANTNRHSEADQDSSRTSALPPNPPRQSKSHPQRHTPDQIAQHGHGKGEKGRRAHPGRNRRRLVPLLRLLLLPHLPLFHGRAQVAVDSPGTRCEIYWVVVVWSALLRSGLRLPGSRRERAWAVKSDGKAGSLREFLLRRTALSV</sequence>
<reference evidence="2 3" key="1">
    <citation type="submission" date="2019-11" db="EMBL/GenBank/DDBJ databases">
        <title>Whole genome sequence of Oryza granulata.</title>
        <authorList>
            <person name="Li W."/>
        </authorList>
    </citation>
    <scope>NUCLEOTIDE SEQUENCE [LARGE SCALE GENOMIC DNA]</scope>
    <source>
        <strain evidence="3">cv. Menghai</strain>
        <tissue evidence="2">Leaf</tissue>
    </source>
</reference>
<evidence type="ECO:0000256" key="1">
    <source>
        <dbReference type="SAM" id="MobiDB-lite"/>
    </source>
</evidence>
<evidence type="ECO:0000313" key="3">
    <source>
        <dbReference type="Proteomes" id="UP000479710"/>
    </source>
</evidence>
<proteinExistence type="predicted"/>
<comment type="caution">
    <text evidence="2">The sequence shown here is derived from an EMBL/GenBank/DDBJ whole genome shotgun (WGS) entry which is preliminary data.</text>
</comment>
<accession>A0A6G1E1X7</accession>
<dbReference type="AlphaFoldDB" id="A0A6G1E1X7"/>
<gene>
    <name evidence="2" type="ORF">E2562_025807</name>
</gene>
<feature type="non-terminal residue" evidence="2">
    <location>
        <position position="1"/>
    </location>
</feature>
<protein>
    <submittedName>
        <fullName evidence="2">Uncharacterized protein</fullName>
    </submittedName>
</protein>
<dbReference type="Proteomes" id="UP000479710">
    <property type="component" value="Unassembled WGS sequence"/>
</dbReference>
<evidence type="ECO:0000313" key="2">
    <source>
        <dbReference type="EMBL" id="KAF0918681.1"/>
    </source>
</evidence>
<dbReference type="OrthoDB" id="10252009at2759"/>
<feature type="region of interest" description="Disordered" evidence="1">
    <location>
        <begin position="27"/>
        <end position="86"/>
    </location>
</feature>
<name>A0A6G1E1X7_9ORYZ</name>
<organism evidence="2 3">
    <name type="scientific">Oryza meyeriana var. granulata</name>
    <dbReference type="NCBI Taxonomy" id="110450"/>
    <lineage>
        <taxon>Eukaryota</taxon>
        <taxon>Viridiplantae</taxon>
        <taxon>Streptophyta</taxon>
        <taxon>Embryophyta</taxon>
        <taxon>Tracheophyta</taxon>
        <taxon>Spermatophyta</taxon>
        <taxon>Magnoliopsida</taxon>
        <taxon>Liliopsida</taxon>
        <taxon>Poales</taxon>
        <taxon>Poaceae</taxon>
        <taxon>BOP clade</taxon>
        <taxon>Oryzoideae</taxon>
        <taxon>Oryzeae</taxon>
        <taxon>Oryzinae</taxon>
        <taxon>Oryza</taxon>
        <taxon>Oryza meyeriana</taxon>
    </lineage>
</organism>
<dbReference type="EMBL" id="SPHZ02000005">
    <property type="protein sequence ID" value="KAF0918681.1"/>
    <property type="molecule type" value="Genomic_DNA"/>
</dbReference>